<dbReference type="PATRIC" id="fig|927665.4.peg.992"/>
<dbReference type="EMBL" id="AQHV01000006">
    <property type="protein sequence ID" value="KKB58150.1"/>
    <property type="molecule type" value="Genomic_DNA"/>
</dbReference>
<dbReference type="AlphaFoldDB" id="A0A0F5JKQ8"/>
<evidence type="ECO:0000313" key="1">
    <source>
        <dbReference type="EMBL" id="KKB58150.1"/>
    </source>
</evidence>
<protein>
    <submittedName>
        <fullName evidence="1">Uncharacterized protein</fullName>
    </submittedName>
</protein>
<dbReference type="Proteomes" id="UP000033047">
    <property type="component" value="Unassembled WGS sequence"/>
</dbReference>
<dbReference type="STRING" id="927665.HMPREF1535_00968"/>
<reference evidence="1 2" key="1">
    <citation type="submission" date="2013-04" db="EMBL/GenBank/DDBJ databases">
        <title>The Genome Sequence of Parabacteroides goldsteinii DSM 19448.</title>
        <authorList>
            <consortium name="The Broad Institute Genomics Platform"/>
            <person name="Earl A."/>
            <person name="Ward D."/>
            <person name="Feldgarden M."/>
            <person name="Gevers D."/>
            <person name="Martens E."/>
            <person name="Sakamoto M."/>
            <person name="Benno Y."/>
            <person name="Song Y."/>
            <person name="Liu C."/>
            <person name="Lee J."/>
            <person name="Bolanos M."/>
            <person name="Vaisanen M.L."/>
            <person name="Finegold S.M."/>
            <person name="Walker B."/>
            <person name="Young S."/>
            <person name="Zeng Q."/>
            <person name="Gargeya S."/>
            <person name="Fitzgerald M."/>
            <person name="Haas B."/>
            <person name="Abouelleil A."/>
            <person name="Allen A.W."/>
            <person name="Alvarado L."/>
            <person name="Arachchi H.M."/>
            <person name="Berlin A.M."/>
            <person name="Chapman S.B."/>
            <person name="Gainer-Dewar J."/>
            <person name="Goldberg J."/>
            <person name="Griggs A."/>
            <person name="Gujja S."/>
            <person name="Hansen M."/>
            <person name="Howarth C."/>
            <person name="Imamovic A."/>
            <person name="Ireland A."/>
            <person name="Larimer J."/>
            <person name="McCowan C."/>
            <person name="Murphy C."/>
            <person name="Pearson M."/>
            <person name="Poon T.W."/>
            <person name="Priest M."/>
            <person name="Roberts A."/>
            <person name="Saif S."/>
            <person name="Shea T."/>
            <person name="Sisk P."/>
            <person name="Sykes S."/>
            <person name="Wortman J."/>
            <person name="Nusbaum C."/>
            <person name="Birren B."/>
        </authorList>
    </citation>
    <scope>NUCLEOTIDE SEQUENCE [LARGE SCALE GENOMIC DNA]</scope>
    <source>
        <strain evidence="1 2">DSM 19448</strain>
    </source>
</reference>
<proteinExistence type="predicted"/>
<organism evidence="1 2">
    <name type="scientific">Parabacteroides goldsteinii DSM 19448 = WAL 12034</name>
    <dbReference type="NCBI Taxonomy" id="927665"/>
    <lineage>
        <taxon>Bacteria</taxon>
        <taxon>Pseudomonadati</taxon>
        <taxon>Bacteroidota</taxon>
        <taxon>Bacteroidia</taxon>
        <taxon>Bacteroidales</taxon>
        <taxon>Tannerellaceae</taxon>
        <taxon>Parabacteroides</taxon>
    </lineage>
</organism>
<comment type="caution">
    <text evidence="1">The sequence shown here is derived from an EMBL/GenBank/DDBJ whole genome shotgun (WGS) entry which is preliminary data.</text>
</comment>
<accession>A0A0F5JKQ8</accession>
<sequence length="54" mass="6184">MKYLIEKVSGYFPLYTTLFLSLKSQTFIQANAPPKCISHSNHNNNQTATNHENK</sequence>
<dbReference type="HOGENOM" id="CLU_3046220_0_0_10"/>
<evidence type="ECO:0000313" key="2">
    <source>
        <dbReference type="Proteomes" id="UP000033047"/>
    </source>
</evidence>
<name>A0A0F5JKQ8_9BACT</name>
<gene>
    <name evidence="1" type="ORF">HMPREF1535_00968</name>
</gene>